<accession>A0A5R8PEA9</accession>
<evidence type="ECO:0000313" key="2">
    <source>
        <dbReference type="Proteomes" id="UP000308349"/>
    </source>
</evidence>
<organism evidence="1 2">
    <name type="scientific">Nocardia cyriacigeorgica</name>
    <dbReference type="NCBI Taxonomy" id="135487"/>
    <lineage>
        <taxon>Bacteria</taxon>
        <taxon>Bacillati</taxon>
        <taxon>Actinomycetota</taxon>
        <taxon>Actinomycetes</taxon>
        <taxon>Mycobacteriales</taxon>
        <taxon>Nocardiaceae</taxon>
        <taxon>Nocardia</taxon>
    </lineage>
</organism>
<dbReference type="EMBL" id="VBUU01000010">
    <property type="protein sequence ID" value="TLG11478.1"/>
    <property type="molecule type" value="Genomic_DNA"/>
</dbReference>
<gene>
    <name evidence="1" type="ORF">FEK35_12325</name>
</gene>
<dbReference type="Pfam" id="PF06013">
    <property type="entry name" value="WXG100"/>
    <property type="match status" value="1"/>
</dbReference>
<reference evidence="1 2" key="1">
    <citation type="submission" date="2019-05" db="EMBL/GenBank/DDBJ databases">
        <title>Genomes sequences of two Nocardia cyriacigeorgica environmental isolates, type strains Nocardia asteroides ATCC 19247 and Nocardia cyriacigeorgica DSM 44484.</title>
        <authorList>
            <person name="Vautrin F."/>
            <person name="Bergeron E."/>
            <person name="Dubost A."/>
            <person name="Abrouk D."/>
            <person name="Rodriguez Nava V."/>
            <person name="Pujic P."/>
        </authorList>
    </citation>
    <scope>NUCLEOTIDE SEQUENCE [LARGE SCALE GENOMIC DNA]</scope>
    <source>
        <strain evidence="1 2">EML 1456</strain>
    </source>
</reference>
<dbReference type="Proteomes" id="UP000308349">
    <property type="component" value="Unassembled WGS sequence"/>
</dbReference>
<evidence type="ECO:0000313" key="1">
    <source>
        <dbReference type="EMBL" id="TLG11478.1"/>
    </source>
</evidence>
<sequence length="113" mass="12095">MMSGTVRNDLATMQATAKHIVNVSNQIQSEITGVRNLVDGATHWGGTAKEAFKVVMDDFNTAATNLKTILEDKIAANIEKNGVGYDQQEQDIQSQVLKAGASGELGSSLNIKM</sequence>
<dbReference type="OrthoDB" id="4554345at2"/>
<dbReference type="Gene3D" id="1.10.287.1060">
    <property type="entry name" value="ESAT-6-like"/>
    <property type="match status" value="1"/>
</dbReference>
<dbReference type="AlphaFoldDB" id="A0A5R8PEA9"/>
<name>A0A5R8PEA9_9NOCA</name>
<dbReference type="InterPro" id="IPR036689">
    <property type="entry name" value="ESAT-6-like_sf"/>
</dbReference>
<proteinExistence type="predicted"/>
<protein>
    <submittedName>
        <fullName evidence="1">WXG100 family type VII secretion target</fullName>
    </submittedName>
</protein>
<dbReference type="InterPro" id="IPR010310">
    <property type="entry name" value="T7SS_ESAT-6-like"/>
</dbReference>
<comment type="caution">
    <text evidence="1">The sequence shown here is derived from an EMBL/GenBank/DDBJ whole genome shotgun (WGS) entry which is preliminary data.</text>
</comment>
<dbReference type="SUPFAM" id="SSF140453">
    <property type="entry name" value="EsxAB dimer-like"/>
    <property type="match status" value="1"/>
</dbReference>